<dbReference type="InterPro" id="IPR031160">
    <property type="entry name" value="F_BAR_dom"/>
</dbReference>
<comment type="caution">
    <text evidence="11">The sequence shown here is derived from an EMBL/GenBank/DDBJ whole genome shotgun (WGS) entry which is preliminary data.</text>
</comment>
<evidence type="ECO:0000256" key="7">
    <source>
        <dbReference type="PROSITE-ProRule" id="PRU01077"/>
    </source>
</evidence>
<evidence type="ECO:0000259" key="10">
    <source>
        <dbReference type="PROSITE" id="PS51741"/>
    </source>
</evidence>
<gene>
    <name evidence="11" type="primary">FNBP1</name>
    <name evidence="11" type="ORF">HK105_203593</name>
</gene>
<evidence type="ECO:0000256" key="5">
    <source>
        <dbReference type="ARBA" id="ARBA00023212"/>
    </source>
</evidence>
<dbReference type="PANTHER" id="PTHR23065">
    <property type="entry name" value="PROLINE-SERINE-THREONINE PHOSPHATASE INTERACTING PROTEIN 1"/>
    <property type="match status" value="1"/>
</dbReference>
<protein>
    <submittedName>
        <fullName evidence="11">Formin-binding protein 1</fullName>
    </submittedName>
</protein>
<evidence type="ECO:0000259" key="9">
    <source>
        <dbReference type="PROSITE" id="PS50002"/>
    </source>
</evidence>
<dbReference type="InterPro" id="IPR001452">
    <property type="entry name" value="SH3_domain"/>
</dbReference>
<dbReference type="PRINTS" id="PR00452">
    <property type="entry name" value="SH3DOMAIN"/>
</dbReference>
<evidence type="ECO:0000256" key="4">
    <source>
        <dbReference type="ARBA" id="ARBA00022553"/>
    </source>
</evidence>
<keyword evidence="3" id="KW-0963">Cytoplasm</keyword>
<feature type="compositionally biased region" description="Polar residues" evidence="8">
    <location>
        <begin position="431"/>
        <end position="450"/>
    </location>
</feature>
<evidence type="ECO:0000313" key="12">
    <source>
        <dbReference type="Proteomes" id="UP001527925"/>
    </source>
</evidence>
<dbReference type="PROSITE" id="PS50002">
    <property type="entry name" value="SH3"/>
    <property type="match status" value="1"/>
</dbReference>
<feature type="region of interest" description="Disordered" evidence="8">
    <location>
        <begin position="411"/>
        <end position="511"/>
    </location>
</feature>
<keyword evidence="5" id="KW-0206">Cytoskeleton</keyword>
<dbReference type="Gene3D" id="1.20.1270.60">
    <property type="entry name" value="Arfaptin homology (AH) domain/BAR domain"/>
    <property type="match status" value="1"/>
</dbReference>
<proteinExistence type="predicted"/>
<sequence>MRHYLQDQVPLVESYADQGAQFMEKVNDFMKQVASIEADYARSMLRVAKQHKDEIMRKASDKSSFSKAILGSTLSQSWLAVLTETESIANYHLELSEKLDTDHFDEIRKANAELKKWVDAVEKASQKYDRAMKDMESARSEFERANKDQNATKKQVDQLRGDSEKKAVAAQEAGVAYKQCMAQCNEYKNKHFSEIIPGQLDASLDLLPGYRLSFRTRIDTAVQKEDEENRILFSKAALQSHVDLYAAMAPKMERSVQLMTQVIAAIDAKADMDMLVMMNRTGEALPGDLHISDTQEADIGKKTLLRGAQRTRDDKNDDQIEDQIVALPGKQGRRKAADRAKLLEKEALEVDKKRQGIDLLMSVLSEKASASPDARAMDDLLDEKANIEKRIDTLLSKRHKLMVYIAGIDGTAAPEPPTPAHQRAGSFHPRTATSPSPASGGTGQTPQQASLDMDLPRSKDNIAGFGMGDSPSSQMSNPFAQMHGHSQSLSMSPAAGSAHSQSPSRSVQQEKFSGMIPVGDAAVSKPSLGRVRVEYDFEAAPSSHEMTVKAGQILDVLQKQDDGWWLCRGDGREGFVPGNYTSQCN</sequence>
<dbReference type="PANTHER" id="PTHR23065:SF7">
    <property type="entry name" value="NOSTRIN, ISOFORM H"/>
    <property type="match status" value="1"/>
</dbReference>
<dbReference type="Pfam" id="PF00611">
    <property type="entry name" value="FCH"/>
    <property type="match status" value="1"/>
</dbReference>
<dbReference type="InterPro" id="IPR036028">
    <property type="entry name" value="SH3-like_dom_sf"/>
</dbReference>
<dbReference type="SUPFAM" id="SSF50044">
    <property type="entry name" value="SH3-domain"/>
    <property type="match status" value="1"/>
</dbReference>
<name>A0ABR4NBG0_9FUNG</name>
<dbReference type="EMBL" id="JADGIZ020000014">
    <property type="protein sequence ID" value="KAL2916814.1"/>
    <property type="molecule type" value="Genomic_DNA"/>
</dbReference>
<feature type="compositionally biased region" description="Polar residues" evidence="8">
    <location>
        <begin position="470"/>
        <end position="491"/>
    </location>
</feature>
<dbReference type="Proteomes" id="UP001527925">
    <property type="component" value="Unassembled WGS sequence"/>
</dbReference>
<evidence type="ECO:0000256" key="2">
    <source>
        <dbReference type="ARBA" id="ARBA00022443"/>
    </source>
</evidence>
<dbReference type="SMART" id="SM00055">
    <property type="entry name" value="FCH"/>
    <property type="match status" value="1"/>
</dbReference>
<dbReference type="PROSITE" id="PS51741">
    <property type="entry name" value="F_BAR"/>
    <property type="match status" value="1"/>
</dbReference>
<comment type="subcellular location">
    <subcellularLocation>
        <location evidence="1">Cytoplasm</location>
        <location evidence="1">Cytoskeleton</location>
    </subcellularLocation>
</comment>
<feature type="compositionally biased region" description="Polar residues" evidence="8">
    <location>
        <begin position="498"/>
        <end position="511"/>
    </location>
</feature>
<dbReference type="InterPro" id="IPR001060">
    <property type="entry name" value="FCH_dom"/>
</dbReference>
<keyword evidence="2 6" id="KW-0728">SH3 domain</keyword>
<dbReference type="SUPFAM" id="SSF103657">
    <property type="entry name" value="BAR/IMD domain-like"/>
    <property type="match status" value="1"/>
</dbReference>
<dbReference type="CDD" id="cd00174">
    <property type="entry name" value="SH3"/>
    <property type="match status" value="1"/>
</dbReference>
<evidence type="ECO:0000256" key="1">
    <source>
        <dbReference type="ARBA" id="ARBA00004245"/>
    </source>
</evidence>
<feature type="domain" description="SH3" evidence="9">
    <location>
        <begin position="526"/>
        <end position="585"/>
    </location>
</feature>
<feature type="region of interest" description="Disordered" evidence="8">
    <location>
        <begin position="142"/>
        <end position="163"/>
    </location>
</feature>
<evidence type="ECO:0000256" key="8">
    <source>
        <dbReference type="SAM" id="MobiDB-lite"/>
    </source>
</evidence>
<dbReference type="SMART" id="SM00326">
    <property type="entry name" value="SH3"/>
    <property type="match status" value="1"/>
</dbReference>
<accession>A0ABR4NBG0</accession>
<evidence type="ECO:0000313" key="11">
    <source>
        <dbReference type="EMBL" id="KAL2916814.1"/>
    </source>
</evidence>
<feature type="domain" description="F-BAR" evidence="10">
    <location>
        <begin position="1"/>
        <end position="271"/>
    </location>
</feature>
<reference evidence="11 12" key="1">
    <citation type="submission" date="2023-09" db="EMBL/GenBank/DDBJ databases">
        <title>Pangenome analysis of Batrachochytrium dendrobatidis and related Chytrids.</title>
        <authorList>
            <person name="Yacoub M.N."/>
            <person name="Stajich J.E."/>
            <person name="James T.Y."/>
        </authorList>
    </citation>
    <scope>NUCLEOTIDE SEQUENCE [LARGE SCALE GENOMIC DNA]</scope>
    <source>
        <strain evidence="11 12">JEL0888</strain>
    </source>
</reference>
<dbReference type="InterPro" id="IPR027267">
    <property type="entry name" value="AH/BAR_dom_sf"/>
</dbReference>
<dbReference type="Gene3D" id="2.30.30.40">
    <property type="entry name" value="SH3 Domains"/>
    <property type="match status" value="1"/>
</dbReference>
<dbReference type="Pfam" id="PF00018">
    <property type="entry name" value="SH3_1"/>
    <property type="match status" value="1"/>
</dbReference>
<keyword evidence="7" id="KW-0175">Coiled coil</keyword>
<organism evidence="11 12">
    <name type="scientific">Polyrhizophydium stewartii</name>
    <dbReference type="NCBI Taxonomy" id="2732419"/>
    <lineage>
        <taxon>Eukaryota</taxon>
        <taxon>Fungi</taxon>
        <taxon>Fungi incertae sedis</taxon>
        <taxon>Chytridiomycota</taxon>
        <taxon>Chytridiomycota incertae sedis</taxon>
        <taxon>Chytridiomycetes</taxon>
        <taxon>Rhizophydiales</taxon>
        <taxon>Rhizophydiales incertae sedis</taxon>
        <taxon>Polyrhizophydium</taxon>
    </lineage>
</organism>
<keyword evidence="12" id="KW-1185">Reference proteome</keyword>
<keyword evidence="4" id="KW-0597">Phosphoprotein</keyword>
<evidence type="ECO:0000256" key="3">
    <source>
        <dbReference type="ARBA" id="ARBA00022490"/>
    </source>
</evidence>
<evidence type="ECO:0000256" key="6">
    <source>
        <dbReference type="PROSITE-ProRule" id="PRU00192"/>
    </source>
</evidence>